<dbReference type="EMBL" id="BQNB010018161">
    <property type="protein sequence ID" value="GJT71345.1"/>
    <property type="molecule type" value="Genomic_DNA"/>
</dbReference>
<reference evidence="1" key="1">
    <citation type="journal article" date="2022" name="Int. J. Mol. Sci.">
        <title>Draft Genome of Tanacetum Coccineum: Genomic Comparison of Closely Related Tanacetum-Family Plants.</title>
        <authorList>
            <person name="Yamashiro T."/>
            <person name="Shiraishi A."/>
            <person name="Nakayama K."/>
            <person name="Satake H."/>
        </authorList>
    </citation>
    <scope>NUCLEOTIDE SEQUENCE</scope>
</reference>
<proteinExistence type="predicted"/>
<evidence type="ECO:0000313" key="2">
    <source>
        <dbReference type="Proteomes" id="UP001151760"/>
    </source>
</evidence>
<evidence type="ECO:0000313" key="1">
    <source>
        <dbReference type="EMBL" id="GJT71345.1"/>
    </source>
</evidence>
<keyword evidence="2" id="KW-1185">Reference proteome</keyword>
<name>A0ABQ5G6T4_9ASTR</name>
<reference evidence="1" key="2">
    <citation type="submission" date="2022-01" db="EMBL/GenBank/DDBJ databases">
        <authorList>
            <person name="Yamashiro T."/>
            <person name="Shiraishi A."/>
            <person name="Satake H."/>
            <person name="Nakayama K."/>
        </authorList>
    </citation>
    <scope>NUCLEOTIDE SEQUENCE</scope>
</reference>
<sequence>MALSSITRVFPYGMLSFLIANGPNFKVNGHRSALLWRERYQQLVVPDLQNFPQGSINPCDWVMQSRTFNRSLREEANIAYPIAGL</sequence>
<protein>
    <submittedName>
        <fullName evidence="1">Uncharacterized protein</fullName>
    </submittedName>
</protein>
<organism evidence="1 2">
    <name type="scientific">Tanacetum coccineum</name>
    <dbReference type="NCBI Taxonomy" id="301880"/>
    <lineage>
        <taxon>Eukaryota</taxon>
        <taxon>Viridiplantae</taxon>
        <taxon>Streptophyta</taxon>
        <taxon>Embryophyta</taxon>
        <taxon>Tracheophyta</taxon>
        <taxon>Spermatophyta</taxon>
        <taxon>Magnoliopsida</taxon>
        <taxon>eudicotyledons</taxon>
        <taxon>Gunneridae</taxon>
        <taxon>Pentapetalae</taxon>
        <taxon>asterids</taxon>
        <taxon>campanulids</taxon>
        <taxon>Asterales</taxon>
        <taxon>Asteraceae</taxon>
        <taxon>Asteroideae</taxon>
        <taxon>Anthemideae</taxon>
        <taxon>Anthemidinae</taxon>
        <taxon>Tanacetum</taxon>
    </lineage>
</organism>
<dbReference type="Proteomes" id="UP001151760">
    <property type="component" value="Unassembled WGS sequence"/>
</dbReference>
<gene>
    <name evidence="1" type="ORF">Tco_1030631</name>
</gene>
<comment type="caution">
    <text evidence="1">The sequence shown here is derived from an EMBL/GenBank/DDBJ whole genome shotgun (WGS) entry which is preliminary data.</text>
</comment>
<accession>A0ABQ5G6T4</accession>